<dbReference type="Proteomes" id="UP000646877">
    <property type="component" value="Unassembled WGS sequence"/>
</dbReference>
<accession>A0A8I2H9J6</accession>
<evidence type="ECO:0000313" key="4">
    <source>
        <dbReference type="Proteomes" id="UP001304419"/>
    </source>
</evidence>
<dbReference type="RefSeq" id="WP_193521798.1">
    <property type="nucleotide sequence ID" value="NZ_CBCSDF010000001.1"/>
</dbReference>
<gene>
    <name evidence="1" type="ORF">F9Y85_08990</name>
    <name evidence="2" type="ORF">R5H13_07970</name>
</gene>
<protein>
    <submittedName>
        <fullName evidence="1">DUF1579 domain-containing protein</fullName>
    </submittedName>
</protein>
<name>A0A8I2H9J6_9GAMM</name>
<sequence length="172" mass="19749">MTITTKQSNDLIKSGSAGINDFDFAIGCWKVTHRRRHNLLDSNSPWVEFSAESTTRKILGGYGNIEDNLLHFPDASFRAAAIRSFNPNSNLWSIWWLDGRFADQISVPVVGFFQNHIGLFYAEELLGGRLTKVRFRWDATTPDKPKWEQAFSVDDGETWDINWLMSFTQNNK</sequence>
<reference evidence="1" key="1">
    <citation type="submission" date="2019-10" db="EMBL/GenBank/DDBJ databases">
        <authorList>
            <person name="Paulsen S."/>
        </authorList>
    </citation>
    <scope>NUCLEOTIDE SEQUENCE</scope>
    <source>
        <strain evidence="1">LMG 19692</strain>
    </source>
</reference>
<evidence type="ECO:0000313" key="2">
    <source>
        <dbReference type="EMBL" id="WOX30181.1"/>
    </source>
</evidence>
<dbReference type="Proteomes" id="UP001304419">
    <property type="component" value="Chromosome 1"/>
</dbReference>
<reference evidence="2 4" key="2">
    <citation type="submission" date="2023-10" db="EMBL/GenBank/DDBJ databases">
        <title>To unveil natural product biosynthetic capacity in Pseudoalteromonas.</title>
        <authorList>
            <person name="Wang J."/>
        </authorList>
    </citation>
    <scope>NUCLEOTIDE SEQUENCE [LARGE SCALE GENOMIC DNA]</scope>
    <source>
        <strain evidence="2 4">DSM 15914</strain>
    </source>
</reference>
<dbReference type="EMBL" id="CP137578">
    <property type="protein sequence ID" value="WOX30181.1"/>
    <property type="molecule type" value="Genomic_DNA"/>
</dbReference>
<evidence type="ECO:0000313" key="3">
    <source>
        <dbReference type="Proteomes" id="UP000646877"/>
    </source>
</evidence>
<keyword evidence="4" id="KW-1185">Reference proteome</keyword>
<organism evidence="1 3">
    <name type="scientific">Pseudoalteromonas maricaloris</name>
    <dbReference type="NCBI Taxonomy" id="184924"/>
    <lineage>
        <taxon>Bacteria</taxon>
        <taxon>Pseudomonadati</taxon>
        <taxon>Pseudomonadota</taxon>
        <taxon>Gammaproteobacteria</taxon>
        <taxon>Alteromonadales</taxon>
        <taxon>Pseudoalteromonadaceae</taxon>
        <taxon>Pseudoalteromonas</taxon>
    </lineage>
</organism>
<proteinExistence type="predicted"/>
<evidence type="ECO:0000313" key="1">
    <source>
        <dbReference type="EMBL" id="NLR21450.1"/>
    </source>
</evidence>
<dbReference type="AlphaFoldDB" id="A0A8I2H9J6"/>
<dbReference type="EMBL" id="WEIA01000004">
    <property type="protein sequence ID" value="NLR21450.1"/>
    <property type="molecule type" value="Genomic_DNA"/>
</dbReference>